<name>A0A0M0KKT3_ALKHA</name>
<keyword evidence="9 19" id="KW-0808">Transferase</keyword>
<dbReference type="GO" id="GO:0051073">
    <property type="term" value="F:adenosylcobinamide-GDP ribazoletransferase activity"/>
    <property type="evidence" value="ECO:0007669"/>
    <property type="project" value="UniProtKB-UniRule"/>
</dbReference>
<reference evidence="20" key="1">
    <citation type="submission" date="2015-08" db="EMBL/GenBank/DDBJ databases">
        <title>Complete DNA Sequence of Pseudomonas syringae pv. actinidiae, the Causal Agent of Kiwifruit Canker Disease.</title>
        <authorList>
            <person name="Rikkerink E.H.A."/>
            <person name="Fineran P.C."/>
        </authorList>
    </citation>
    <scope>NUCLEOTIDE SEQUENCE</scope>
    <source>
        <strain evidence="20">DSM 13666</strain>
    </source>
</reference>
<keyword evidence="7 19" id="KW-1003">Cell membrane</keyword>
<evidence type="ECO:0000256" key="1">
    <source>
        <dbReference type="ARBA" id="ARBA00001946"/>
    </source>
</evidence>
<evidence type="ECO:0000256" key="5">
    <source>
        <dbReference type="ARBA" id="ARBA00013200"/>
    </source>
</evidence>
<evidence type="ECO:0000256" key="6">
    <source>
        <dbReference type="ARBA" id="ARBA00015850"/>
    </source>
</evidence>
<evidence type="ECO:0000256" key="7">
    <source>
        <dbReference type="ARBA" id="ARBA00022475"/>
    </source>
</evidence>
<comment type="cofactor">
    <cofactor evidence="1 19">
        <name>Mg(2+)</name>
        <dbReference type="ChEBI" id="CHEBI:18420"/>
    </cofactor>
</comment>
<proteinExistence type="inferred from homology"/>
<comment type="caution">
    <text evidence="20">The sequence shown here is derived from an EMBL/GenBank/DDBJ whole genome shotgun (WGS) entry which is preliminary data.</text>
</comment>
<dbReference type="GeneID" id="87597213"/>
<dbReference type="InterPro" id="IPR003805">
    <property type="entry name" value="CobS"/>
</dbReference>
<evidence type="ECO:0000256" key="3">
    <source>
        <dbReference type="ARBA" id="ARBA00004663"/>
    </source>
</evidence>
<feature type="transmembrane region" description="Helical" evidence="19">
    <location>
        <begin position="189"/>
        <end position="222"/>
    </location>
</feature>
<dbReference type="GO" id="GO:0005886">
    <property type="term" value="C:plasma membrane"/>
    <property type="evidence" value="ECO:0007669"/>
    <property type="project" value="UniProtKB-SubCell"/>
</dbReference>
<dbReference type="AlphaFoldDB" id="A0A0M0KKT3"/>
<feature type="transmembrane region" description="Helical" evidence="19">
    <location>
        <begin position="110"/>
        <end position="128"/>
    </location>
</feature>
<keyword evidence="12 19" id="KW-1133">Transmembrane helix</keyword>
<evidence type="ECO:0000256" key="17">
    <source>
        <dbReference type="ARBA" id="ARBA00048623"/>
    </source>
</evidence>
<keyword evidence="10 19" id="KW-0812">Transmembrane</keyword>
<dbReference type="PANTHER" id="PTHR34148:SF1">
    <property type="entry name" value="ADENOSYLCOBINAMIDE-GDP RIBAZOLETRANSFERASE"/>
    <property type="match status" value="1"/>
</dbReference>
<dbReference type="PANTHER" id="PTHR34148">
    <property type="entry name" value="ADENOSYLCOBINAMIDE-GDP RIBAZOLETRANSFERASE"/>
    <property type="match status" value="1"/>
</dbReference>
<comment type="subcellular location">
    <subcellularLocation>
        <location evidence="2 19">Cell membrane</location>
        <topology evidence="2 19">Multi-pass membrane protein</topology>
    </subcellularLocation>
</comment>
<evidence type="ECO:0000256" key="10">
    <source>
        <dbReference type="ARBA" id="ARBA00022692"/>
    </source>
</evidence>
<dbReference type="EMBL" id="LILD01000001">
    <property type="protein sequence ID" value="KOO39405.1"/>
    <property type="molecule type" value="Genomic_DNA"/>
</dbReference>
<evidence type="ECO:0000256" key="4">
    <source>
        <dbReference type="ARBA" id="ARBA00010561"/>
    </source>
</evidence>
<comment type="similarity">
    <text evidence="4 19">Belongs to the CobS family.</text>
</comment>
<evidence type="ECO:0000256" key="2">
    <source>
        <dbReference type="ARBA" id="ARBA00004651"/>
    </source>
</evidence>
<evidence type="ECO:0000256" key="9">
    <source>
        <dbReference type="ARBA" id="ARBA00022679"/>
    </source>
</evidence>
<evidence type="ECO:0000256" key="19">
    <source>
        <dbReference type="HAMAP-Rule" id="MF_00719"/>
    </source>
</evidence>
<organism evidence="20">
    <name type="scientific">Halalkalibacterium halodurans</name>
    <name type="common">Bacillus halodurans</name>
    <dbReference type="NCBI Taxonomy" id="86665"/>
    <lineage>
        <taxon>Bacteria</taxon>
        <taxon>Bacillati</taxon>
        <taxon>Bacillota</taxon>
        <taxon>Bacilli</taxon>
        <taxon>Bacillales</taxon>
        <taxon>Bacillaceae</taxon>
        <taxon>Halalkalibacterium (ex Joshi et al. 2022)</taxon>
    </lineage>
</organism>
<dbReference type="GO" id="GO:0008818">
    <property type="term" value="F:cobalamin 5'-phosphate synthase activity"/>
    <property type="evidence" value="ECO:0007669"/>
    <property type="project" value="UniProtKB-UniRule"/>
</dbReference>
<protein>
    <recommendedName>
        <fullName evidence="6 19">Adenosylcobinamide-GDP ribazoletransferase</fullName>
        <ecNumber evidence="5 19">2.7.8.26</ecNumber>
    </recommendedName>
    <alternativeName>
        <fullName evidence="16 19">Cobalamin synthase</fullName>
    </alternativeName>
    <alternativeName>
        <fullName evidence="15 19">Cobalamin-5'-phosphate synthase</fullName>
    </alternativeName>
</protein>
<feature type="transmembrane region" description="Helical" evidence="19">
    <location>
        <begin position="33"/>
        <end position="56"/>
    </location>
</feature>
<evidence type="ECO:0000256" key="12">
    <source>
        <dbReference type="ARBA" id="ARBA00022989"/>
    </source>
</evidence>
<evidence type="ECO:0000256" key="15">
    <source>
        <dbReference type="ARBA" id="ARBA00032605"/>
    </source>
</evidence>
<comment type="function">
    <text evidence="14 19">Joins adenosylcobinamide-GDP and alpha-ribazole to generate adenosylcobalamin (Ado-cobalamin). Also synthesizes adenosylcobalamin 5'-phosphate from adenosylcobinamide-GDP and alpha-ribazole 5'-phosphate.</text>
</comment>
<dbReference type="GO" id="GO:0009236">
    <property type="term" value="P:cobalamin biosynthetic process"/>
    <property type="evidence" value="ECO:0007669"/>
    <property type="project" value="UniProtKB-UniRule"/>
</dbReference>
<gene>
    <name evidence="19" type="primary">cobS</name>
    <name evidence="20" type="ORF">AMD02_11520</name>
</gene>
<evidence type="ECO:0000313" key="20">
    <source>
        <dbReference type="EMBL" id="KOO39405.1"/>
    </source>
</evidence>
<comment type="catalytic activity">
    <reaction evidence="17 19">
        <text>alpha-ribazole + adenosylcob(III)inamide-GDP = adenosylcob(III)alamin + GMP + H(+)</text>
        <dbReference type="Rhea" id="RHEA:16049"/>
        <dbReference type="ChEBI" id="CHEBI:10329"/>
        <dbReference type="ChEBI" id="CHEBI:15378"/>
        <dbReference type="ChEBI" id="CHEBI:18408"/>
        <dbReference type="ChEBI" id="CHEBI:58115"/>
        <dbReference type="ChEBI" id="CHEBI:60487"/>
        <dbReference type="EC" id="2.7.8.26"/>
    </reaction>
</comment>
<dbReference type="PATRIC" id="fig|136160.3.peg.2715"/>
<evidence type="ECO:0000256" key="11">
    <source>
        <dbReference type="ARBA" id="ARBA00022842"/>
    </source>
</evidence>
<evidence type="ECO:0000256" key="14">
    <source>
        <dbReference type="ARBA" id="ARBA00025228"/>
    </source>
</evidence>
<dbReference type="RefSeq" id="WP_010897755.1">
    <property type="nucleotide sequence ID" value="NZ_CP040441.1"/>
</dbReference>
<dbReference type="OMA" id="GHTGDTY"/>
<comment type="pathway">
    <text evidence="3 19">Cofactor biosynthesis; adenosylcobalamin biosynthesis; adenosylcobalamin from cob(II)yrinate a,c-diamide: step 7/7.</text>
</comment>
<dbReference type="HAMAP" id="MF_00719">
    <property type="entry name" value="CobS"/>
    <property type="match status" value="1"/>
</dbReference>
<evidence type="ECO:0000256" key="18">
    <source>
        <dbReference type="ARBA" id="ARBA00049504"/>
    </source>
</evidence>
<comment type="catalytic activity">
    <reaction evidence="18 19">
        <text>alpha-ribazole 5'-phosphate + adenosylcob(III)inamide-GDP = adenosylcob(III)alamin 5'-phosphate + GMP + H(+)</text>
        <dbReference type="Rhea" id="RHEA:23560"/>
        <dbReference type="ChEBI" id="CHEBI:15378"/>
        <dbReference type="ChEBI" id="CHEBI:57918"/>
        <dbReference type="ChEBI" id="CHEBI:58115"/>
        <dbReference type="ChEBI" id="CHEBI:60487"/>
        <dbReference type="ChEBI" id="CHEBI:60493"/>
        <dbReference type="EC" id="2.7.8.26"/>
    </reaction>
</comment>
<sequence length="261" mass="29200">MKHGLNGLLLAFQFLTTVPITRQIPWTARSARWSIVCYPLTGLVLGGLLVSLYLLLSPFLSPLVLAALLVTLSIFYSGGLHLDGWMDVSDAFLSRRDRETKLIILKDSRVGAFAVMTTILLIGWKVLLLMELIALAPREFTWLLLLVPVCLRWMIIVQLIYGKAASDQGMAASLLPYVTTHVKNASRVWFLFIAGACFLLLQNVILTLCFLLMIWLFPLFWLRVCKREIGGMSGDTIGASIEGGELFLWGIMWTFFLSVTA</sequence>
<keyword evidence="11 19" id="KW-0460">Magnesium</keyword>
<keyword evidence="13 19" id="KW-0472">Membrane</keyword>
<dbReference type="EC" id="2.7.8.26" evidence="5 19"/>
<evidence type="ECO:0000256" key="13">
    <source>
        <dbReference type="ARBA" id="ARBA00023136"/>
    </source>
</evidence>
<dbReference type="UniPathway" id="UPA00148">
    <property type="reaction ID" value="UER00238"/>
</dbReference>
<dbReference type="Pfam" id="PF02654">
    <property type="entry name" value="CobS"/>
    <property type="match status" value="1"/>
</dbReference>
<evidence type="ECO:0000256" key="16">
    <source>
        <dbReference type="ARBA" id="ARBA00032853"/>
    </source>
</evidence>
<evidence type="ECO:0000256" key="8">
    <source>
        <dbReference type="ARBA" id="ARBA00022573"/>
    </source>
</evidence>
<keyword evidence="8 19" id="KW-0169">Cobalamin biosynthesis</keyword>
<feature type="transmembrane region" description="Helical" evidence="19">
    <location>
        <begin position="140"/>
        <end position="161"/>
    </location>
</feature>
<accession>A0A0M0KKT3</accession>
<feature type="transmembrane region" description="Helical" evidence="19">
    <location>
        <begin position="63"/>
        <end position="82"/>
    </location>
</feature>